<dbReference type="InterPro" id="IPR036188">
    <property type="entry name" value="FAD/NAD-bd_sf"/>
</dbReference>
<evidence type="ECO:0000313" key="3">
    <source>
        <dbReference type="Proteomes" id="UP000029453"/>
    </source>
</evidence>
<sequence>MADEGFLANPDDMESVKNIYRIYIKNIASELARIDPSYQLISPDPVTLDNDEQLESFIKENFDHNHHQQGSLRMAPLRKGGVVDHTGSVHGVKDFIVADVFRGIALRCAYPKNAIDRFDFLANAIGLSIDSQWMYINRGLSFNQWLWSAVTVIPFR</sequence>
<evidence type="ECO:0000313" key="2">
    <source>
        <dbReference type="EMBL" id="GAC43316.1"/>
    </source>
</evidence>
<dbReference type="AlphaFoldDB" id="M9LQP9"/>
<dbReference type="EMBL" id="BALG01000186">
    <property type="protein sequence ID" value="GAC43316.1"/>
    <property type="molecule type" value="Genomic_DNA"/>
</dbReference>
<accession>M9LQP9</accession>
<protein>
    <submittedName>
        <fullName evidence="2">Choline dehydrogenase</fullName>
    </submittedName>
</protein>
<dbReference type="Pfam" id="PF05199">
    <property type="entry name" value="GMC_oxred_C"/>
    <property type="match status" value="1"/>
</dbReference>
<keyword evidence="3" id="KW-1185">Reference proteome</keyword>
<comment type="caution">
    <text evidence="2">The sequence shown here is derived from an EMBL/GenBank/DDBJ whole genome shotgun (WGS) entry which is preliminary data.</text>
</comment>
<dbReference type="GO" id="GO:0016614">
    <property type="term" value="F:oxidoreductase activity, acting on CH-OH group of donors"/>
    <property type="evidence" value="ECO:0007669"/>
    <property type="project" value="InterPro"/>
</dbReference>
<dbReference type="InterPro" id="IPR007867">
    <property type="entry name" value="GMC_OxRtase_C"/>
</dbReference>
<name>M9LQP9_PAEPP</name>
<organism evidence="2 3">
    <name type="scientific">Paenibacillus popilliae ATCC 14706</name>
    <dbReference type="NCBI Taxonomy" id="1212764"/>
    <lineage>
        <taxon>Bacteria</taxon>
        <taxon>Bacillati</taxon>
        <taxon>Bacillota</taxon>
        <taxon>Bacilli</taxon>
        <taxon>Bacillales</taxon>
        <taxon>Paenibacillaceae</taxon>
        <taxon>Paenibacillus</taxon>
    </lineage>
</organism>
<feature type="domain" description="Glucose-methanol-choline oxidoreductase C-terminal" evidence="1">
    <location>
        <begin position="5"/>
        <end position="99"/>
    </location>
</feature>
<gene>
    <name evidence="2" type="ORF">PPOP_2683</name>
</gene>
<proteinExistence type="predicted"/>
<evidence type="ECO:0000259" key="1">
    <source>
        <dbReference type="Pfam" id="PF05199"/>
    </source>
</evidence>
<dbReference type="Proteomes" id="UP000029453">
    <property type="component" value="Unassembled WGS sequence"/>
</dbReference>
<dbReference type="Gene3D" id="3.30.560.10">
    <property type="entry name" value="Glucose Oxidase, domain 3"/>
    <property type="match status" value="1"/>
</dbReference>
<dbReference type="Gene3D" id="3.50.50.60">
    <property type="entry name" value="FAD/NAD(P)-binding domain"/>
    <property type="match status" value="1"/>
</dbReference>
<reference evidence="2 3" key="1">
    <citation type="submission" date="2012-10" db="EMBL/GenBank/DDBJ databases">
        <title>Draft Genome Sequence of Paenibacillus popilliae ATCC 14706T.</title>
        <authorList>
            <person name="Iiyama K."/>
            <person name="Mori K."/>
            <person name="Mon H."/>
            <person name="Chieda Y."/>
            <person name="Lee J.M."/>
            <person name="Kusakabe T."/>
            <person name="Tashiro K."/>
            <person name="Asano S."/>
            <person name="Yasunaga-Aoki C."/>
            <person name="Shimizu S."/>
        </authorList>
    </citation>
    <scope>NUCLEOTIDE SEQUENCE [LARGE SCALE GENOMIC DNA]</scope>
    <source>
        <strain evidence="2 3">ATCC 14706</strain>
    </source>
</reference>